<organism evidence="5 6">
    <name type="scientific">Kaistia defluvii</name>
    <dbReference type="NCBI Taxonomy" id="410841"/>
    <lineage>
        <taxon>Bacteria</taxon>
        <taxon>Pseudomonadati</taxon>
        <taxon>Pseudomonadota</taxon>
        <taxon>Alphaproteobacteria</taxon>
        <taxon>Hyphomicrobiales</taxon>
        <taxon>Kaistiaceae</taxon>
        <taxon>Kaistia</taxon>
    </lineage>
</organism>
<feature type="region of interest" description="Disordered" evidence="3">
    <location>
        <begin position="200"/>
        <end position="221"/>
    </location>
</feature>
<dbReference type="EMBL" id="JBEPSM010000001">
    <property type="protein sequence ID" value="MET4634063.1"/>
    <property type="molecule type" value="Genomic_DNA"/>
</dbReference>
<reference evidence="5 6" key="1">
    <citation type="submission" date="2024-06" db="EMBL/GenBank/DDBJ databases">
        <title>Sorghum-associated microbial communities from plants grown in Nebraska, USA.</title>
        <authorList>
            <person name="Schachtman D."/>
        </authorList>
    </citation>
    <scope>NUCLEOTIDE SEQUENCE [LARGE SCALE GENOMIC DNA]</scope>
    <source>
        <strain evidence="5 6">3207</strain>
    </source>
</reference>
<dbReference type="SUPFAM" id="SSF46689">
    <property type="entry name" value="Homeodomain-like"/>
    <property type="match status" value="1"/>
</dbReference>
<evidence type="ECO:0000259" key="4">
    <source>
        <dbReference type="PROSITE" id="PS50977"/>
    </source>
</evidence>
<evidence type="ECO:0000256" key="1">
    <source>
        <dbReference type="ARBA" id="ARBA00023125"/>
    </source>
</evidence>
<evidence type="ECO:0000313" key="6">
    <source>
        <dbReference type="Proteomes" id="UP001549321"/>
    </source>
</evidence>
<name>A0ABV2QZZ6_9HYPH</name>
<dbReference type="Gene3D" id="1.10.357.10">
    <property type="entry name" value="Tetracycline Repressor, domain 2"/>
    <property type="match status" value="1"/>
</dbReference>
<evidence type="ECO:0000256" key="2">
    <source>
        <dbReference type="PROSITE-ProRule" id="PRU00335"/>
    </source>
</evidence>
<proteinExistence type="predicted"/>
<feature type="domain" description="HTH tetR-type" evidence="4">
    <location>
        <begin position="3"/>
        <end position="63"/>
    </location>
</feature>
<dbReference type="InterPro" id="IPR001647">
    <property type="entry name" value="HTH_TetR"/>
</dbReference>
<evidence type="ECO:0000313" key="5">
    <source>
        <dbReference type="EMBL" id="MET4634063.1"/>
    </source>
</evidence>
<dbReference type="Proteomes" id="UP001549321">
    <property type="component" value="Unassembled WGS sequence"/>
</dbReference>
<protein>
    <submittedName>
        <fullName evidence="5">AcrR family transcriptional regulator</fullName>
    </submittedName>
</protein>
<accession>A0ABV2QZZ6</accession>
<gene>
    <name evidence="5" type="ORF">ABIE08_001976</name>
</gene>
<keyword evidence="6" id="KW-1185">Reference proteome</keyword>
<sequence length="221" mass="24144">MPNETKTQIVDALLGLLSAKPYAEIGLGDIAARAGLSLGALREAYDGKIDILADFMRRIDRAVLDGAETPSTDESGRDRLFDLIMKRLDQMAPHRAAIGHLAESARRDPALALCLNCIALDSARFMLAGAGISTDGLRGAARTQGFVLMMSRVLPIWLKDEDPDLSKTMAALDRALEHAETWSRRTDRAAGLVCRVANRLHRHRPESRPREPKPDTAQPAA</sequence>
<dbReference type="InterPro" id="IPR009057">
    <property type="entry name" value="Homeodomain-like_sf"/>
</dbReference>
<feature type="DNA-binding region" description="H-T-H motif" evidence="2">
    <location>
        <begin position="26"/>
        <end position="45"/>
    </location>
</feature>
<comment type="caution">
    <text evidence="5">The sequence shown here is derived from an EMBL/GenBank/DDBJ whole genome shotgun (WGS) entry which is preliminary data.</text>
</comment>
<evidence type="ECO:0000256" key="3">
    <source>
        <dbReference type="SAM" id="MobiDB-lite"/>
    </source>
</evidence>
<keyword evidence="1 2" id="KW-0238">DNA-binding</keyword>
<dbReference type="PROSITE" id="PS50977">
    <property type="entry name" value="HTH_TETR_2"/>
    <property type="match status" value="1"/>
</dbReference>
<dbReference type="RefSeq" id="WP_354550674.1">
    <property type="nucleotide sequence ID" value="NZ_JBEPSM010000001.1"/>
</dbReference>